<dbReference type="AlphaFoldDB" id="A0A8S4N7I4"/>
<organism evidence="4 5">
    <name type="scientific">Owenia fusiformis</name>
    <name type="common">Polychaete worm</name>
    <dbReference type="NCBI Taxonomy" id="6347"/>
    <lineage>
        <taxon>Eukaryota</taxon>
        <taxon>Metazoa</taxon>
        <taxon>Spiralia</taxon>
        <taxon>Lophotrochozoa</taxon>
        <taxon>Annelida</taxon>
        <taxon>Polychaeta</taxon>
        <taxon>Sedentaria</taxon>
        <taxon>Canalipalpata</taxon>
        <taxon>Sabellida</taxon>
        <taxon>Oweniida</taxon>
        <taxon>Oweniidae</taxon>
        <taxon>Owenia</taxon>
    </lineage>
</organism>
<feature type="transmembrane region" description="Helical" evidence="2">
    <location>
        <begin position="20"/>
        <end position="40"/>
    </location>
</feature>
<dbReference type="Proteomes" id="UP000749559">
    <property type="component" value="Unassembled WGS sequence"/>
</dbReference>
<reference evidence="4" key="1">
    <citation type="submission" date="2022-03" db="EMBL/GenBank/DDBJ databases">
        <authorList>
            <person name="Martin C."/>
        </authorList>
    </citation>
    <scope>NUCLEOTIDE SEQUENCE</scope>
</reference>
<keyword evidence="2" id="KW-0812">Transmembrane</keyword>
<feature type="domain" description="Apple" evidence="3">
    <location>
        <begin position="217"/>
        <end position="292"/>
    </location>
</feature>
<feature type="coiled-coil region" evidence="1">
    <location>
        <begin position="86"/>
        <end position="113"/>
    </location>
</feature>
<comment type="caution">
    <text evidence="4">The sequence shown here is derived from an EMBL/GenBank/DDBJ whole genome shotgun (WGS) entry which is preliminary data.</text>
</comment>
<dbReference type="InterPro" id="IPR003609">
    <property type="entry name" value="Pan_app"/>
</dbReference>
<evidence type="ECO:0000313" key="4">
    <source>
        <dbReference type="EMBL" id="CAH1776485.1"/>
    </source>
</evidence>
<dbReference type="Gene3D" id="3.50.4.10">
    <property type="entry name" value="Hepatocyte Growth Factor"/>
    <property type="match status" value="2"/>
</dbReference>
<keyword evidence="5" id="KW-1185">Reference proteome</keyword>
<evidence type="ECO:0000256" key="2">
    <source>
        <dbReference type="SAM" id="Phobius"/>
    </source>
</evidence>
<accession>A0A8S4N7I4</accession>
<evidence type="ECO:0000256" key="1">
    <source>
        <dbReference type="SAM" id="Coils"/>
    </source>
</evidence>
<keyword evidence="2" id="KW-0472">Membrane</keyword>
<name>A0A8S4N7I4_OWEFU</name>
<proteinExistence type="predicted"/>
<evidence type="ECO:0000259" key="3">
    <source>
        <dbReference type="PROSITE" id="PS50948"/>
    </source>
</evidence>
<dbReference type="OrthoDB" id="6153286at2759"/>
<dbReference type="SUPFAM" id="SSF57414">
    <property type="entry name" value="Hairpin loop containing domain-like"/>
    <property type="match status" value="2"/>
</dbReference>
<keyword evidence="2" id="KW-1133">Transmembrane helix</keyword>
<gene>
    <name evidence="4" type="ORF">OFUS_LOCUS3658</name>
</gene>
<dbReference type="Pfam" id="PF00024">
    <property type="entry name" value="PAN_1"/>
    <property type="match status" value="2"/>
</dbReference>
<keyword evidence="1" id="KW-0175">Coiled coil</keyword>
<feature type="non-terminal residue" evidence="4">
    <location>
        <position position="304"/>
    </location>
</feature>
<protein>
    <recommendedName>
        <fullName evidence="3">Apple domain-containing protein</fullName>
    </recommendedName>
</protein>
<sequence length="304" mass="34161">ISSTINDLSSAEARRMNNYFVMKVSIVFGILLVISISAEAKKTKRKGKKPSLPVCKKADIVQLENALKADITELGNTLKAGDSELKSLLESDIAELKNDNTEIKSALSDMETKLLAKLGERQDKLALTIDSHWRDITGACIESNNNRIIDSVGTMDDCKKLCENEEDFECRSIDYHACDRRCQLSVKYSGNNPIKDPCHAGPKWNYAELVKLQNQQCSYNLVNDSNWRDITGACIENNNNRIIDSVGTMDDCKKLCEIEDDFECRSIDYNACDRRCQLSVKYSGNNPINNPCHAGPLWSYAERQ</sequence>
<dbReference type="EMBL" id="CAIIXF020000002">
    <property type="protein sequence ID" value="CAH1776485.1"/>
    <property type="molecule type" value="Genomic_DNA"/>
</dbReference>
<evidence type="ECO:0000313" key="5">
    <source>
        <dbReference type="Proteomes" id="UP000749559"/>
    </source>
</evidence>
<dbReference type="PROSITE" id="PS50948">
    <property type="entry name" value="PAN"/>
    <property type="match status" value="1"/>
</dbReference>